<dbReference type="SUPFAM" id="SSF141868">
    <property type="entry name" value="EAL domain-like"/>
    <property type="match status" value="1"/>
</dbReference>
<feature type="domain" description="GGDEF" evidence="3">
    <location>
        <begin position="192"/>
        <end position="325"/>
    </location>
</feature>
<evidence type="ECO:0000259" key="2">
    <source>
        <dbReference type="PROSITE" id="PS50883"/>
    </source>
</evidence>
<keyword evidence="1" id="KW-0472">Membrane</keyword>
<keyword evidence="1" id="KW-0812">Transmembrane</keyword>
<dbReference type="InterPro" id="IPR043128">
    <property type="entry name" value="Rev_trsase/Diguanyl_cyclase"/>
</dbReference>
<dbReference type="SMART" id="SM00052">
    <property type="entry name" value="EAL"/>
    <property type="match status" value="1"/>
</dbReference>
<evidence type="ECO:0000313" key="4">
    <source>
        <dbReference type="EMBL" id="SFV63246.1"/>
    </source>
</evidence>
<dbReference type="SUPFAM" id="SSF55073">
    <property type="entry name" value="Nucleotide cyclase"/>
    <property type="match status" value="1"/>
</dbReference>
<dbReference type="Gene3D" id="3.30.70.270">
    <property type="match status" value="1"/>
</dbReference>
<gene>
    <name evidence="4" type="ORF">MNB_SV-9-372</name>
</gene>
<evidence type="ECO:0000259" key="3">
    <source>
        <dbReference type="PROSITE" id="PS50887"/>
    </source>
</evidence>
<sequence>MDFIILGGIIAILIIIIVVINTKHTKKIKKCEGETTLYRNAEEYQNDAMVIFSNNGEVIFANKSARKMFDLEVHYQNKKPEKPILVKMIDSDSSKPIIECVINQRSKGMNFLENTVISVGEKNHRVNLYIDNSKWNINNDIICVFQDANREFKEKEKIKKLTETDILTELPTQFKALLDINNIAVESQKKSERFAVAILDIANYDKIRTAKGHAYTNSILKKFAQFLEEQKHSDMEIYRLDHSNFLILVSNFKREKQLLESIEDITNEVTSRFDMENRNVAIISSVGLVMFPDHGKNANKLIDRAYIALEDANKKGYGSIVLYENSNKEAKRDEIQISQEIRTGLKEKEFSIYYEPIYNLETNIISGAQVMLKWQHPRLGLIDIDKFIEVAENTGQIINLNKFVISEVVHQRKLWNDFNFRNIELIITLSPTQLHSDKFVPNLKSLFNKYNVDSDDFTFDVSNSVATQGMLGCHKEFLELRKLDIGLAIDNLSVGVSTSDQLHSQVIKTLKVDNTLLENASSQAVLKSIISLAHSLNIEVRAENIKTNNEAEIISEFECDKGHGKHFSKPLLAFEIQEFLR</sequence>
<dbReference type="NCBIfam" id="TIGR00254">
    <property type="entry name" value="GGDEF"/>
    <property type="match status" value="1"/>
</dbReference>
<dbReference type="PROSITE" id="PS50887">
    <property type="entry name" value="GGDEF"/>
    <property type="match status" value="1"/>
</dbReference>
<keyword evidence="1" id="KW-1133">Transmembrane helix</keyword>
<name>A0A1W1CBT3_9ZZZZ</name>
<feature type="transmembrane region" description="Helical" evidence="1">
    <location>
        <begin position="6"/>
        <end position="22"/>
    </location>
</feature>
<reference evidence="4" key="1">
    <citation type="submission" date="2016-10" db="EMBL/GenBank/DDBJ databases">
        <authorList>
            <person name="de Groot N.N."/>
        </authorList>
    </citation>
    <scope>NUCLEOTIDE SEQUENCE</scope>
</reference>
<proteinExistence type="predicted"/>
<dbReference type="InterPro" id="IPR029787">
    <property type="entry name" value="Nucleotide_cyclase"/>
</dbReference>
<dbReference type="Pfam" id="PF00563">
    <property type="entry name" value="EAL"/>
    <property type="match status" value="1"/>
</dbReference>
<dbReference type="InterPro" id="IPR001633">
    <property type="entry name" value="EAL_dom"/>
</dbReference>
<dbReference type="SMART" id="SM00267">
    <property type="entry name" value="GGDEF"/>
    <property type="match status" value="1"/>
</dbReference>
<feature type="domain" description="EAL" evidence="2">
    <location>
        <begin position="334"/>
        <end position="581"/>
    </location>
</feature>
<dbReference type="InterPro" id="IPR035919">
    <property type="entry name" value="EAL_sf"/>
</dbReference>
<organism evidence="4">
    <name type="scientific">hydrothermal vent metagenome</name>
    <dbReference type="NCBI Taxonomy" id="652676"/>
    <lineage>
        <taxon>unclassified sequences</taxon>
        <taxon>metagenomes</taxon>
        <taxon>ecological metagenomes</taxon>
    </lineage>
</organism>
<accession>A0A1W1CBT3</accession>
<dbReference type="Gene3D" id="3.20.20.450">
    <property type="entry name" value="EAL domain"/>
    <property type="match status" value="1"/>
</dbReference>
<protein>
    <submittedName>
        <fullName evidence="4">Diguanylate cyclase/phosphodiesterase (GGDEF &amp; EAL domains) with PAS/PAC sensor(S)</fullName>
    </submittedName>
</protein>
<dbReference type="InterPro" id="IPR000160">
    <property type="entry name" value="GGDEF_dom"/>
</dbReference>
<dbReference type="PANTHER" id="PTHR44757">
    <property type="entry name" value="DIGUANYLATE CYCLASE DGCP"/>
    <property type="match status" value="1"/>
</dbReference>
<dbReference type="EMBL" id="FPHG01000060">
    <property type="protein sequence ID" value="SFV63246.1"/>
    <property type="molecule type" value="Genomic_DNA"/>
</dbReference>
<dbReference type="Pfam" id="PF00990">
    <property type="entry name" value="GGDEF"/>
    <property type="match status" value="1"/>
</dbReference>
<dbReference type="AlphaFoldDB" id="A0A1W1CBT3"/>
<evidence type="ECO:0000256" key="1">
    <source>
        <dbReference type="SAM" id="Phobius"/>
    </source>
</evidence>
<dbReference type="CDD" id="cd01948">
    <property type="entry name" value="EAL"/>
    <property type="match status" value="1"/>
</dbReference>
<dbReference type="InterPro" id="IPR052155">
    <property type="entry name" value="Biofilm_reg_signaling"/>
</dbReference>
<dbReference type="PANTHER" id="PTHR44757:SF2">
    <property type="entry name" value="BIOFILM ARCHITECTURE MAINTENANCE PROTEIN MBAA"/>
    <property type="match status" value="1"/>
</dbReference>
<dbReference type="PROSITE" id="PS50883">
    <property type="entry name" value="EAL"/>
    <property type="match status" value="1"/>
</dbReference>